<reference evidence="1" key="1">
    <citation type="journal article" date="2020" name="Nat. Commun.">
        <title>Large-scale genome sequencing of mycorrhizal fungi provides insights into the early evolution of symbiotic traits.</title>
        <authorList>
            <person name="Miyauchi S."/>
            <person name="Kiss E."/>
            <person name="Kuo A."/>
            <person name="Drula E."/>
            <person name="Kohler A."/>
            <person name="Sanchez-Garcia M."/>
            <person name="Morin E."/>
            <person name="Andreopoulos B."/>
            <person name="Barry K.W."/>
            <person name="Bonito G."/>
            <person name="Buee M."/>
            <person name="Carver A."/>
            <person name="Chen C."/>
            <person name="Cichocki N."/>
            <person name="Clum A."/>
            <person name="Culley D."/>
            <person name="Crous P.W."/>
            <person name="Fauchery L."/>
            <person name="Girlanda M."/>
            <person name="Hayes R.D."/>
            <person name="Keri Z."/>
            <person name="LaButti K."/>
            <person name="Lipzen A."/>
            <person name="Lombard V."/>
            <person name="Magnuson J."/>
            <person name="Maillard F."/>
            <person name="Murat C."/>
            <person name="Nolan M."/>
            <person name="Ohm R.A."/>
            <person name="Pangilinan J."/>
            <person name="Pereira M.F."/>
            <person name="Perotto S."/>
            <person name="Peter M."/>
            <person name="Pfister S."/>
            <person name="Riley R."/>
            <person name="Sitrit Y."/>
            <person name="Stielow J.B."/>
            <person name="Szollosi G."/>
            <person name="Zifcakova L."/>
            <person name="Stursova M."/>
            <person name="Spatafora J.W."/>
            <person name="Tedersoo L."/>
            <person name="Vaario L.M."/>
            <person name="Yamada A."/>
            <person name="Yan M."/>
            <person name="Wang P."/>
            <person name="Xu J."/>
            <person name="Bruns T."/>
            <person name="Baldrian P."/>
            <person name="Vilgalys R."/>
            <person name="Dunand C."/>
            <person name="Henrissat B."/>
            <person name="Grigoriev I.V."/>
            <person name="Hibbett D."/>
            <person name="Nagy L.G."/>
            <person name="Martin F.M."/>
        </authorList>
    </citation>
    <scope>NUCLEOTIDE SEQUENCE</scope>
    <source>
        <strain evidence="1">UP504</strain>
    </source>
</reference>
<evidence type="ECO:0000313" key="1">
    <source>
        <dbReference type="EMBL" id="KAF9519952.1"/>
    </source>
</evidence>
<dbReference type="AlphaFoldDB" id="A0A9P6DZW9"/>
<comment type="caution">
    <text evidence="1">The sequence shown here is derived from an EMBL/GenBank/DDBJ whole genome shotgun (WGS) entry which is preliminary data.</text>
</comment>
<dbReference type="Proteomes" id="UP000886523">
    <property type="component" value="Unassembled WGS sequence"/>
</dbReference>
<protein>
    <recommendedName>
        <fullName evidence="3">DDE-1 domain-containing protein</fullName>
    </recommendedName>
</protein>
<gene>
    <name evidence="1" type="ORF">BS47DRAFT_1370634</name>
</gene>
<keyword evidence="2" id="KW-1185">Reference proteome</keyword>
<evidence type="ECO:0000313" key="2">
    <source>
        <dbReference type="Proteomes" id="UP000886523"/>
    </source>
</evidence>
<dbReference type="EMBL" id="MU128915">
    <property type="protein sequence ID" value="KAF9519952.1"/>
    <property type="molecule type" value="Genomic_DNA"/>
</dbReference>
<evidence type="ECO:0008006" key="3">
    <source>
        <dbReference type="Google" id="ProtNLM"/>
    </source>
</evidence>
<proteinExistence type="predicted"/>
<name>A0A9P6DZW9_9AGAM</name>
<sequence length="198" mass="22057">MHTTTQALQKLPDDWEKQCEDAILCLSYNIKLFNIPVELVTNADQTSMCLVPAGNKTWAPVGAKQVAAMAKEEKCQFTLMVATSAAGEVVPFQSIHKGKTGVSLPSQESHAEGEKMGILWTPGGLTHWSSILSMKVWVDKVLEPHIQHQQKSILLIDVWSVHHSEEFTEWMKDKHPNIKIGFIPGGCMCSLSWFDDIS</sequence>
<accession>A0A9P6DZW9</accession>
<organism evidence="1 2">
    <name type="scientific">Hydnum rufescens UP504</name>
    <dbReference type="NCBI Taxonomy" id="1448309"/>
    <lineage>
        <taxon>Eukaryota</taxon>
        <taxon>Fungi</taxon>
        <taxon>Dikarya</taxon>
        <taxon>Basidiomycota</taxon>
        <taxon>Agaricomycotina</taxon>
        <taxon>Agaricomycetes</taxon>
        <taxon>Cantharellales</taxon>
        <taxon>Hydnaceae</taxon>
        <taxon>Hydnum</taxon>
    </lineage>
</organism>
<dbReference type="OrthoDB" id="3341102at2759"/>